<name>A0A3B0MQ63_THEAN</name>
<gene>
    <name evidence="1" type="ORF">TAT_000205500</name>
    <name evidence="2" type="ORF">TAV_000205700</name>
</gene>
<accession>A0A3B0MQ63</accession>
<proteinExistence type="predicted"/>
<evidence type="ECO:0000313" key="2">
    <source>
        <dbReference type="EMBL" id="SVP92267.1"/>
    </source>
</evidence>
<protein>
    <submittedName>
        <fullName evidence="2">Uncharacterized protein</fullName>
    </submittedName>
</protein>
<dbReference type="EMBL" id="UIVS01000002">
    <property type="protein sequence ID" value="SVP92267.1"/>
    <property type="molecule type" value="Genomic_DNA"/>
</dbReference>
<evidence type="ECO:0000313" key="1">
    <source>
        <dbReference type="EMBL" id="SVP92027.1"/>
    </source>
</evidence>
<organism evidence="2">
    <name type="scientific">Theileria annulata</name>
    <dbReference type="NCBI Taxonomy" id="5874"/>
    <lineage>
        <taxon>Eukaryota</taxon>
        <taxon>Sar</taxon>
        <taxon>Alveolata</taxon>
        <taxon>Apicomplexa</taxon>
        <taxon>Aconoidasida</taxon>
        <taxon>Piroplasmida</taxon>
        <taxon>Theileriidae</taxon>
        <taxon>Theileria</taxon>
    </lineage>
</organism>
<dbReference type="AlphaFoldDB" id="A0A3B0MQ63"/>
<sequence length="589" mass="68510">MFLRKFRLSFVLSDVDSTLHSLFSKISEPDLNIFLKRLKEVNTLLSPKEAVLACNYLDKIANKPNESGFSHSEISQIKKSLINHFRSKLYLLSDPNQLCKVTILISDSGILTESYVRDFLTRLDKLLCSINFEDIPVICDCLIILNRRGYKIDNTCIKFYNVLASDNTLESIDNLSLFKVFECYTSLNINNKLLENKIVAEIKARVNQNKVPGPQLVKLIKCNSPEKSKLVFLNQFLLSKLLNDNEIDLVTLVSILNNCKRLNRDFEKVDQIYLSHRDKLSLFSEKITLQLKLDLLTSFARFRYKPQYLNDLLESISVHLEELSFEDLTILFVNIFYLNLHSDSIIDHFKETLNHLQSNFYLNCCLEYNNNFTKLILAMSYFSINDHDIFNNIHYEIIRNEHKMTDQDKINLQRFYSILKSGYSHDSLINLINEDILKYLHNNNKCYQTQRTKDLDHISNLITQLSHGIYEQANIGGYYLNFIIPRQMKSRIKSGHFDPQEGIGITIAQFYKSQTGSEGREETSEHILMKRILKNLNINFVEISMHVLEGLNRSQRLEYLAALISKASEPNLSNRSNYFFPKTNNLVHA</sequence>
<dbReference type="EMBL" id="UIVT01000002">
    <property type="protein sequence ID" value="SVP92027.1"/>
    <property type="molecule type" value="Genomic_DNA"/>
</dbReference>
<reference evidence="2" key="1">
    <citation type="submission" date="2018-07" db="EMBL/GenBank/DDBJ databases">
        <authorList>
            <person name="Quirk P.G."/>
            <person name="Krulwich T.A."/>
        </authorList>
    </citation>
    <scope>NUCLEOTIDE SEQUENCE</scope>
    <source>
        <strain evidence="2">Anand</strain>
    </source>
</reference>
<dbReference type="VEuPathDB" id="PiroplasmaDB:TA16075"/>